<protein>
    <submittedName>
        <fullName evidence="2">Uncharacterized protein</fullName>
    </submittedName>
</protein>
<gene>
    <name evidence="2" type="ORF">CE91St12_06460</name>
</gene>
<proteinExistence type="predicted"/>
<dbReference type="AlphaFoldDB" id="A0AA37JR11"/>
<evidence type="ECO:0000313" key="3">
    <source>
        <dbReference type="Proteomes" id="UP001055048"/>
    </source>
</evidence>
<accession>A0AA37JR11</accession>
<sequence length="231" mass="25787">MKTNLNYCIVLSSEQLAYLAGSKYGIDRMKILHRLIEAAVLKETEYSIKGFSTTLQVGQAILSEVDLSSKLGYDKKTISRVLDKMNQLGIVASMQGNRTSVHTLKCISAWMENGNRIDNPFYVRLKDRQEKEENVYPLSDDTIPVLQITPHEDLDNHTEKNLPNLNDCRQIEVMNEDCVSDSGFSFVGKLPVISNDGELLSPSSSFPSVSVSPQPSAEEESNRNISENNPT</sequence>
<feature type="compositionally biased region" description="Low complexity" evidence="1">
    <location>
        <begin position="198"/>
        <end position="216"/>
    </location>
</feature>
<evidence type="ECO:0000256" key="1">
    <source>
        <dbReference type="SAM" id="MobiDB-lite"/>
    </source>
</evidence>
<dbReference type="Proteomes" id="UP001055048">
    <property type="component" value="Unassembled WGS sequence"/>
</dbReference>
<evidence type="ECO:0000313" key="2">
    <source>
        <dbReference type="EMBL" id="GKH12436.1"/>
    </source>
</evidence>
<reference evidence="2" key="1">
    <citation type="submission" date="2022-01" db="EMBL/GenBank/DDBJ databases">
        <title>Novel bile acid biosynthetic pathways are enriched in the microbiome of centenarians.</title>
        <authorList>
            <person name="Sato Y."/>
            <person name="Atarashi K."/>
            <person name="Plichta R.D."/>
            <person name="Arai Y."/>
            <person name="Sasajima S."/>
            <person name="Kearney M.S."/>
            <person name="Suda W."/>
            <person name="Takeshita K."/>
            <person name="Sasaki T."/>
            <person name="Okamoto S."/>
            <person name="Skelly N.A."/>
            <person name="Okamura Y."/>
            <person name="Vlamakis H."/>
            <person name="Li Y."/>
            <person name="Tanoue T."/>
            <person name="Takei H."/>
            <person name="Nittono H."/>
            <person name="Narushima S."/>
            <person name="Irie J."/>
            <person name="Itoh H."/>
            <person name="Moriya K."/>
            <person name="Sugiura Y."/>
            <person name="Suematsu M."/>
            <person name="Moritoki N."/>
            <person name="Shibata S."/>
            <person name="Littman R.D."/>
            <person name="Fischbach A.M."/>
            <person name="Uwamino Y."/>
            <person name="Inoue T."/>
            <person name="Honda A."/>
            <person name="Hattori M."/>
            <person name="Murai T."/>
            <person name="Xavier J.R."/>
            <person name="Hirose N."/>
            <person name="Honda K."/>
        </authorList>
    </citation>
    <scope>NUCLEOTIDE SEQUENCE</scope>
    <source>
        <strain evidence="2">CE91-St12</strain>
    </source>
</reference>
<organism evidence="2 3">
    <name type="scientific">Bacteroides uniformis</name>
    <dbReference type="NCBI Taxonomy" id="820"/>
    <lineage>
        <taxon>Bacteria</taxon>
        <taxon>Pseudomonadati</taxon>
        <taxon>Bacteroidota</taxon>
        <taxon>Bacteroidia</taxon>
        <taxon>Bacteroidales</taxon>
        <taxon>Bacteroidaceae</taxon>
        <taxon>Bacteroides</taxon>
    </lineage>
</organism>
<dbReference type="RefSeq" id="WP_117911382.1">
    <property type="nucleotide sequence ID" value="NZ_BQNL01000001.1"/>
</dbReference>
<dbReference type="EMBL" id="BQNL01000001">
    <property type="protein sequence ID" value="GKH12436.1"/>
    <property type="molecule type" value="Genomic_DNA"/>
</dbReference>
<feature type="region of interest" description="Disordered" evidence="1">
    <location>
        <begin position="197"/>
        <end position="231"/>
    </location>
</feature>
<name>A0AA37JR11_BACUN</name>
<comment type="caution">
    <text evidence="2">The sequence shown here is derived from an EMBL/GenBank/DDBJ whole genome shotgun (WGS) entry which is preliminary data.</text>
</comment>